<evidence type="ECO:0000256" key="6">
    <source>
        <dbReference type="RuleBase" id="RU361155"/>
    </source>
</evidence>
<reference evidence="8" key="3">
    <citation type="submission" date="2025-09" db="UniProtKB">
        <authorList>
            <consortium name="Ensembl"/>
        </authorList>
    </citation>
    <scope>IDENTIFICATION</scope>
</reference>
<sequence>MDHPPRPELFDFHGISMTHYFTSNWENVQKFQARPDDVFIASYPKSGNTWLCYILDLLYFGPTSMFLQQRVPNLEINIPARLTASRESVATVLGTDHIESMQTSPRLIRTHLPVHLIPKSVWEKNCRIVYVARNAKDSVVSYYHFERMTVIFPEPGDWDSYLKRFMAGKMVFGSWYDHVNNWWKRKQSYSNVHFMFYEDLIENTGREIEKLSTFLGLSPSSEEMERIIDLVQFDKMKTNNNINLSGFAGMDFKVSSFIRKGKVGDWKNHFTVAQNEEFEEDYKIKMKNSTLKFPIKVLTENP</sequence>
<reference evidence="8 9" key="1">
    <citation type="journal article" date="2011" name="Genome Biol. Evol.">
        <title>Integration of the genetic map and genome assembly of fugu facilitates insights into distinct features of genome evolution in teleosts and mammals.</title>
        <authorList>
            <person name="Kai W."/>
            <person name="Kikuchi K."/>
            <person name="Tohari S."/>
            <person name="Chew A.K."/>
            <person name="Tay A."/>
            <person name="Fujiwara A."/>
            <person name="Hosoya S."/>
            <person name="Suetake H."/>
            <person name="Naruse K."/>
            <person name="Brenner S."/>
            <person name="Suzuki Y."/>
            <person name="Venkatesh B."/>
        </authorList>
    </citation>
    <scope>NUCLEOTIDE SEQUENCE [LARGE SCALE GENOMIC DNA]</scope>
</reference>
<dbReference type="Proteomes" id="UP000005226">
    <property type="component" value="Chromosome 3"/>
</dbReference>
<evidence type="ECO:0000259" key="7">
    <source>
        <dbReference type="Pfam" id="PF00685"/>
    </source>
</evidence>
<evidence type="ECO:0000256" key="5">
    <source>
        <dbReference type="ARBA" id="ARBA00022939"/>
    </source>
</evidence>
<comment type="subcellular location">
    <subcellularLocation>
        <location evidence="1">Cytoplasm</location>
    </subcellularLocation>
</comment>
<reference evidence="8" key="2">
    <citation type="submission" date="2025-08" db="UniProtKB">
        <authorList>
            <consortium name="Ensembl"/>
        </authorList>
    </citation>
    <scope>IDENTIFICATION</scope>
</reference>
<dbReference type="PANTHER" id="PTHR11783">
    <property type="entry name" value="SULFOTRANSFERASE SULT"/>
    <property type="match status" value="1"/>
</dbReference>
<dbReference type="SUPFAM" id="SSF52540">
    <property type="entry name" value="P-loop containing nucleoside triphosphate hydrolases"/>
    <property type="match status" value="1"/>
</dbReference>
<dbReference type="GO" id="GO:0008146">
    <property type="term" value="F:sulfotransferase activity"/>
    <property type="evidence" value="ECO:0007669"/>
    <property type="project" value="InterPro"/>
</dbReference>
<keyword evidence="3" id="KW-0963">Cytoplasm</keyword>
<dbReference type="InterPro" id="IPR000863">
    <property type="entry name" value="Sulfotransferase_dom"/>
</dbReference>
<evidence type="ECO:0000256" key="4">
    <source>
        <dbReference type="ARBA" id="ARBA00022679"/>
    </source>
</evidence>
<keyword evidence="9" id="KW-1185">Reference proteome</keyword>
<accession>H2RJH5</accession>
<dbReference type="AlphaFoldDB" id="H2RJH5"/>
<dbReference type="InterPro" id="IPR027417">
    <property type="entry name" value="P-loop_NTPase"/>
</dbReference>
<dbReference type="Ensembl" id="ENSTRUT00000000290.3">
    <property type="protein sequence ID" value="ENSTRUP00000000288.3"/>
    <property type="gene ID" value="ENSTRUG00000003123.3"/>
</dbReference>
<dbReference type="GO" id="GO:0005737">
    <property type="term" value="C:cytoplasm"/>
    <property type="evidence" value="ECO:0007669"/>
    <property type="project" value="UniProtKB-SubCell"/>
</dbReference>
<keyword evidence="4 6" id="KW-0808">Transferase</keyword>
<evidence type="ECO:0000313" key="8">
    <source>
        <dbReference type="Ensembl" id="ENSTRUP00000000288.3"/>
    </source>
</evidence>
<evidence type="ECO:0000256" key="3">
    <source>
        <dbReference type="ARBA" id="ARBA00022490"/>
    </source>
</evidence>
<dbReference type="GO" id="GO:0006805">
    <property type="term" value="P:xenobiotic metabolic process"/>
    <property type="evidence" value="ECO:0007669"/>
    <property type="project" value="UniProtKB-ARBA"/>
</dbReference>
<protein>
    <recommendedName>
        <fullName evidence="6">Sulfotransferase</fullName>
        <ecNumber evidence="6">2.8.2.-</ecNumber>
    </recommendedName>
</protein>
<proteinExistence type="inferred from homology"/>
<evidence type="ECO:0000256" key="1">
    <source>
        <dbReference type="ARBA" id="ARBA00004496"/>
    </source>
</evidence>
<keyword evidence="5" id="KW-0128">Catecholamine metabolism</keyword>
<name>H2RJH5_TAKRU</name>
<dbReference type="FunFam" id="3.40.50.300:FF:000433">
    <property type="entry name" value="Estrogen sulfotransferase"/>
    <property type="match status" value="1"/>
</dbReference>
<dbReference type="GeneTree" id="ENSGT00940000163342"/>
<dbReference type="HOGENOM" id="CLU_027239_6_1_1"/>
<dbReference type="EC" id="2.8.2.-" evidence="6"/>
<dbReference type="eggNOG" id="KOG1584">
    <property type="taxonomic scope" value="Eukaryota"/>
</dbReference>
<dbReference type="Pfam" id="PF00685">
    <property type="entry name" value="Sulfotransfer_1"/>
    <property type="match status" value="1"/>
</dbReference>
<dbReference type="Gene3D" id="3.40.50.300">
    <property type="entry name" value="P-loop containing nucleotide triphosphate hydrolases"/>
    <property type="match status" value="1"/>
</dbReference>
<organism evidence="8 9">
    <name type="scientific">Takifugu rubripes</name>
    <name type="common">Japanese pufferfish</name>
    <name type="synonym">Fugu rubripes</name>
    <dbReference type="NCBI Taxonomy" id="31033"/>
    <lineage>
        <taxon>Eukaryota</taxon>
        <taxon>Metazoa</taxon>
        <taxon>Chordata</taxon>
        <taxon>Craniata</taxon>
        <taxon>Vertebrata</taxon>
        <taxon>Euteleostomi</taxon>
        <taxon>Actinopterygii</taxon>
        <taxon>Neopterygii</taxon>
        <taxon>Teleostei</taxon>
        <taxon>Neoteleostei</taxon>
        <taxon>Acanthomorphata</taxon>
        <taxon>Eupercaria</taxon>
        <taxon>Tetraodontiformes</taxon>
        <taxon>Tetradontoidea</taxon>
        <taxon>Tetraodontidae</taxon>
        <taxon>Takifugu</taxon>
    </lineage>
</organism>
<feature type="domain" description="Sulfotransferase" evidence="7">
    <location>
        <begin position="35"/>
        <end position="289"/>
    </location>
</feature>
<comment type="similarity">
    <text evidence="2 6">Belongs to the sulfotransferase 1 family.</text>
</comment>
<evidence type="ECO:0000313" key="9">
    <source>
        <dbReference type="Proteomes" id="UP000005226"/>
    </source>
</evidence>
<dbReference type="InParanoid" id="H2RJH5"/>
<gene>
    <name evidence="8" type="primary">LOC101079946</name>
</gene>
<dbReference type="GO" id="GO:0006584">
    <property type="term" value="P:catecholamine metabolic process"/>
    <property type="evidence" value="ECO:0007669"/>
    <property type="project" value="UniProtKB-KW"/>
</dbReference>
<evidence type="ECO:0000256" key="2">
    <source>
        <dbReference type="ARBA" id="ARBA00005771"/>
    </source>
</evidence>